<dbReference type="EMBL" id="ASQA01000042">
    <property type="protein sequence ID" value="ETT81066.1"/>
    <property type="molecule type" value="Genomic_DNA"/>
</dbReference>
<keyword evidence="2" id="KW-0805">Transcription regulation</keyword>
<gene>
    <name evidence="7" type="ORF">C176_20209</name>
</gene>
<keyword evidence="3" id="KW-0238">DNA-binding</keyword>
<keyword evidence="8" id="KW-1185">Reference proteome</keyword>
<keyword evidence="1" id="KW-0678">Repressor</keyword>
<evidence type="ECO:0000256" key="5">
    <source>
        <dbReference type="SAM" id="Coils"/>
    </source>
</evidence>
<dbReference type="Proteomes" id="UP000019062">
    <property type="component" value="Unassembled WGS sequence"/>
</dbReference>
<sequence length="245" mass="28919">MTSETLRHYDRIGLVKPCHKDEQTGYRYYSDQELVQLQTIELLKTMDLNLMEIKDILQQNELLRIIALLKQAEKKADEKIARLQYAKSRIKRAYTNYENKLNSVDNQNGEFFVKHLSERVIMLSDKLEYPTIKNLWNYHNHFYKQIEEELQPQFLFEDMAGMFTTPEKTRLFTICLKYPSIEGLTILPEGNYLCANCTEENKDMVLQKLLQKAKTEFGVCPDVVLHCIVIVGVLQWNYQIQLLIQ</sequence>
<dbReference type="Pfam" id="PF13411">
    <property type="entry name" value="MerR_1"/>
    <property type="match status" value="1"/>
</dbReference>
<dbReference type="GO" id="GO:0003677">
    <property type="term" value="F:DNA binding"/>
    <property type="evidence" value="ECO:0007669"/>
    <property type="project" value="UniProtKB-KW"/>
</dbReference>
<dbReference type="InterPro" id="IPR000551">
    <property type="entry name" value="MerR-type_HTH_dom"/>
</dbReference>
<dbReference type="SUPFAM" id="SSF46955">
    <property type="entry name" value="Putative DNA-binding domain"/>
    <property type="match status" value="1"/>
</dbReference>
<feature type="domain" description="HTH merR-type" evidence="6">
    <location>
        <begin position="1"/>
        <end position="59"/>
    </location>
</feature>
<dbReference type="InterPro" id="IPR009061">
    <property type="entry name" value="DNA-bd_dom_put_sf"/>
</dbReference>
<accession>W4EMR3</accession>
<evidence type="ECO:0000256" key="1">
    <source>
        <dbReference type="ARBA" id="ARBA00022491"/>
    </source>
</evidence>
<dbReference type="PATRIC" id="fig|1227360.4.peg.4107"/>
<feature type="coiled-coil region" evidence="5">
    <location>
        <begin position="69"/>
        <end position="107"/>
    </location>
</feature>
<evidence type="ECO:0000256" key="3">
    <source>
        <dbReference type="ARBA" id="ARBA00023125"/>
    </source>
</evidence>
<reference evidence="7 8" key="1">
    <citation type="journal article" date="2014" name="BMC Genomics">
        <title>Genomic comparison of sporeforming bacilli isolated from milk.</title>
        <authorList>
            <person name="Moreno Switt A.I."/>
            <person name="Andrus A.D."/>
            <person name="Ranieri M.L."/>
            <person name="Orsi R.H."/>
            <person name="Ivy R."/>
            <person name="den Bakker H.C."/>
            <person name="Martin N.H."/>
            <person name="Wiedmann M."/>
            <person name="Boor K.J."/>
        </authorList>
    </citation>
    <scope>NUCLEOTIDE SEQUENCE [LARGE SCALE GENOMIC DNA]</scope>
    <source>
        <strain evidence="7 8">FSL R5-213</strain>
    </source>
</reference>
<keyword evidence="5" id="KW-0175">Coiled coil</keyword>
<evidence type="ECO:0000256" key="4">
    <source>
        <dbReference type="ARBA" id="ARBA00023163"/>
    </source>
</evidence>
<dbReference type="eggNOG" id="COG0789">
    <property type="taxonomic scope" value="Bacteria"/>
</dbReference>
<keyword evidence="4" id="KW-0804">Transcription</keyword>
<dbReference type="Gene3D" id="1.10.1660.10">
    <property type="match status" value="1"/>
</dbReference>
<organism evidence="7 8">
    <name type="scientific">Viridibacillus arenosi FSL R5-213</name>
    <dbReference type="NCBI Taxonomy" id="1227360"/>
    <lineage>
        <taxon>Bacteria</taxon>
        <taxon>Bacillati</taxon>
        <taxon>Bacillota</taxon>
        <taxon>Bacilli</taxon>
        <taxon>Bacillales</taxon>
        <taxon>Caryophanaceae</taxon>
        <taxon>Viridibacillus</taxon>
    </lineage>
</organism>
<dbReference type="SMART" id="SM00422">
    <property type="entry name" value="HTH_MERR"/>
    <property type="match status" value="1"/>
</dbReference>
<dbReference type="GO" id="GO:0003700">
    <property type="term" value="F:DNA-binding transcription factor activity"/>
    <property type="evidence" value="ECO:0007669"/>
    <property type="project" value="InterPro"/>
</dbReference>
<dbReference type="PANTHER" id="PTHR30204:SF69">
    <property type="entry name" value="MERR-FAMILY TRANSCRIPTIONAL REGULATOR"/>
    <property type="match status" value="1"/>
</dbReference>
<dbReference type="InterPro" id="IPR047057">
    <property type="entry name" value="MerR_fam"/>
</dbReference>
<evidence type="ECO:0000313" key="8">
    <source>
        <dbReference type="Proteomes" id="UP000019062"/>
    </source>
</evidence>
<evidence type="ECO:0000259" key="6">
    <source>
        <dbReference type="PROSITE" id="PS50937"/>
    </source>
</evidence>
<name>W4EMR3_9BACL</name>
<dbReference type="AlphaFoldDB" id="W4EMR3"/>
<dbReference type="PROSITE" id="PS50937">
    <property type="entry name" value="HTH_MERR_2"/>
    <property type="match status" value="1"/>
</dbReference>
<dbReference type="PANTHER" id="PTHR30204">
    <property type="entry name" value="REDOX-CYCLING DRUG-SENSING TRANSCRIPTIONAL ACTIVATOR SOXR"/>
    <property type="match status" value="1"/>
</dbReference>
<evidence type="ECO:0000256" key="2">
    <source>
        <dbReference type="ARBA" id="ARBA00023015"/>
    </source>
</evidence>
<protein>
    <submittedName>
        <fullName evidence="7">MerR family transcriptional regulator</fullName>
    </submittedName>
</protein>
<proteinExistence type="predicted"/>
<evidence type="ECO:0000313" key="7">
    <source>
        <dbReference type="EMBL" id="ETT81066.1"/>
    </source>
</evidence>
<comment type="caution">
    <text evidence="7">The sequence shown here is derived from an EMBL/GenBank/DDBJ whole genome shotgun (WGS) entry which is preliminary data.</text>
</comment>